<protein>
    <submittedName>
        <fullName evidence="5">NOG1 family protein</fullName>
    </submittedName>
</protein>
<dbReference type="InterPro" id="IPR031167">
    <property type="entry name" value="G_OBG"/>
</dbReference>
<evidence type="ECO:0000259" key="4">
    <source>
        <dbReference type="PROSITE" id="PS51710"/>
    </source>
</evidence>
<evidence type="ECO:0000313" key="5">
    <source>
        <dbReference type="EMBL" id="MCM1985632.1"/>
    </source>
</evidence>
<dbReference type="AlphaFoldDB" id="A0A9E5DA31"/>
<evidence type="ECO:0000256" key="2">
    <source>
        <dbReference type="ARBA" id="ARBA00023134"/>
    </source>
</evidence>
<keyword evidence="2" id="KW-0342">GTP-binding</keyword>
<dbReference type="EMBL" id="JAGSOI010000003">
    <property type="protein sequence ID" value="MCM1985632.1"/>
    <property type="molecule type" value="Genomic_DNA"/>
</dbReference>
<name>A0A9E5DA31_9EURY</name>
<comment type="caution">
    <text evidence="5">The sequence shown here is derived from an EMBL/GenBank/DDBJ whole genome shotgun (WGS) entry which is preliminary data.</text>
</comment>
<organism evidence="5 6">
    <name type="scientific">Methanococcoides seepicolus</name>
    <dbReference type="NCBI Taxonomy" id="2828780"/>
    <lineage>
        <taxon>Archaea</taxon>
        <taxon>Methanobacteriati</taxon>
        <taxon>Methanobacteriota</taxon>
        <taxon>Stenosarchaea group</taxon>
        <taxon>Methanomicrobia</taxon>
        <taxon>Methanosarcinales</taxon>
        <taxon>Methanosarcinaceae</taxon>
        <taxon>Methanococcoides</taxon>
    </lineage>
</organism>
<reference evidence="5" key="1">
    <citation type="journal article" date="2021" name="mSystems">
        <title>Bacteria and Archaea Synergistically Convert Glycine Betaine to Biogenic Methane in the Formosa Cold Seep of the South China Sea.</title>
        <authorList>
            <person name="Li L."/>
            <person name="Zhang W."/>
            <person name="Zhang S."/>
            <person name="Song L."/>
            <person name="Sun Q."/>
            <person name="Zhang H."/>
            <person name="Xiang H."/>
            <person name="Dong X."/>
        </authorList>
    </citation>
    <scope>NUCLEOTIDE SEQUENCE</scope>
    <source>
        <strain evidence="5">LLY</strain>
    </source>
</reference>
<dbReference type="RefSeq" id="WP_250867010.1">
    <property type="nucleotide sequence ID" value="NZ_JAGSOI010000003.1"/>
</dbReference>
<dbReference type="SUPFAM" id="SSF52540">
    <property type="entry name" value="P-loop containing nucleoside triphosphate hydrolases"/>
    <property type="match status" value="1"/>
</dbReference>
<dbReference type="Pfam" id="PF06858">
    <property type="entry name" value="NOG1"/>
    <property type="match status" value="1"/>
</dbReference>
<proteinExistence type="predicted"/>
<dbReference type="PROSITE" id="PS51710">
    <property type="entry name" value="G_OBG"/>
    <property type="match status" value="1"/>
</dbReference>
<dbReference type="Proteomes" id="UP001056766">
    <property type="component" value="Unassembled WGS sequence"/>
</dbReference>
<dbReference type="InterPro" id="IPR006073">
    <property type="entry name" value="GTP-bd"/>
</dbReference>
<dbReference type="PANTHER" id="PTHR45759">
    <property type="entry name" value="NUCLEOLAR GTP-BINDING PROTEIN 1"/>
    <property type="match status" value="1"/>
</dbReference>
<dbReference type="InterPro" id="IPR041623">
    <property type="entry name" value="NOG1_N"/>
</dbReference>
<sequence length="360" mass="40435">MIFEKIHTVPTSDELIDKAFRRAARAKAGKTVRDRDGAMKAHESMIMTSGNILSDNLANTVRRFPNFDDLSDFYYELTDIVVGIDDLRIALGSADWASNKIHEISREYVGKIRKSKDPVKTRKEAFGRMSSVIGSISKHLIFLNEARNIMRKFPDVREEPTIVVAGYPNVGKSSFVAMVTGAKPEIASYPFTTKGVLIGHFERNHDRYQVIDTPGLLDRPMSERNEVELQAITAIKHLDAVVLFILDASETCGYEIADQKRLLDEVVANFEMPVYVVANKCDHDLFKIPDFVDVKMSTATGENLDSIVDRLVEMIEETKNEKEAKEAAEEAARELSEEMAEEAAKLSEELGEELDKADLK</sequence>
<feature type="domain" description="OBG-type G" evidence="4">
    <location>
        <begin position="160"/>
        <end position="360"/>
    </location>
</feature>
<dbReference type="InterPro" id="IPR027417">
    <property type="entry name" value="P-loop_NTPase"/>
</dbReference>
<dbReference type="CDD" id="cd01897">
    <property type="entry name" value="NOG"/>
    <property type="match status" value="1"/>
</dbReference>
<accession>A0A9E5DA31</accession>
<dbReference type="Gene3D" id="3.40.50.300">
    <property type="entry name" value="P-loop containing nucleotide triphosphate hydrolases"/>
    <property type="match status" value="1"/>
</dbReference>
<dbReference type="GO" id="GO:0005525">
    <property type="term" value="F:GTP binding"/>
    <property type="evidence" value="ECO:0007669"/>
    <property type="project" value="UniProtKB-KW"/>
</dbReference>
<dbReference type="Gene3D" id="1.20.120.1190">
    <property type="match status" value="1"/>
</dbReference>
<dbReference type="InterPro" id="IPR010674">
    <property type="entry name" value="NOG1_Rossman_fold_dom"/>
</dbReference>
<gene>
    <name evidence="5" type="ORF">KDK67_01150</name>
</gene>
<dbReference type="Pfam" id="PF17835">
    <property type="entry name" value="NOG1_N"/>
    <property type="match status" value="1"/>
</dbReference>
<keyword evidence="1" id="KW-0547">Nucleotide-binding</keyword>
<reference evidence="5" key="2">
    <citation type="submission" date="2021-04" db="EMBL/GenBank/DDBJ databases">
        <authorList>
            <person name="Dong X."/>
        </authorList>
    </citation>
    <scope>NUCLEOTIDE SEQUENCE</scope>
    <source>
        <strain evidence="5">LLY</strain>
    </source>
</reference>
<feature type="region of interest" description="Disordered" evidence="3">
    <location>
        <begin position="319"/>
        <end position="360"/>
    </location>
</feature>
<keyword evidence="6" id="KW-1185">Reference proteome</keyword>
<evidence type="ECO:0000256" key="3">
    <source>
        <dbReference type="SAM" id="MobiDB-lite"/>
    </source>
</evidence>
<dbReference type="PRINTS" id="PR00326">
    <property type="entry name" value="GTP1OBG"/>
</dbReference>
<evidence type="ECO:0000313" key="6">
    <source>
        <dbReference type="Proteomes" id="UP001056766"/>
    </source>
</evidence>
<evidence type="ECO:0000256" key="1">
    <source>
        <dbReference type="ARBA" id="ARBA00022741"/>
    </source>
</evidence>